<feature type="transmembrane region" description="Helical" evidence="1">
    <location>
        <begin position="12"/>
        <end position="31"/>
    </location>
</feature>
<dbReference type="EMBL" id="MN956836">
    <property type="protein sequence ID" value="QTX13820.1"/>
    <property type="molecule type" value="Genomic_DNA"/>
</dbReference>
<evidence type="ECO:0000313" key="2">
    <source>
        <dbReference type="EMBL" id="QTX13820.1"/>
    </source>
</evidence>
<keyword evidence="1" id="KW-0472">Membrane</keyword>
<keyword evidence="1" id="KW-0812">Transmembrane</keyword>
<dbReference type="AlphaFoldDB" id="A0A8B0ST26"/>
<reference evidence="2" key="1">
    <citation type="submission" date="2020-01" db="EMBL/GenBank/DDBJ databases">
        <authorList>
            <person name="Qin S."/>
        </authorList>
    </citation>
    <scope>NUCLEOTIDE SEQUENCE</scope>
    <source>
        <strain evidence="2">CVir17-16-YZ6g</strain>
        <plasmid evidence="2">p17-15-vir-like</plasmid>
    </source>
</reference>
<protein>
    <submittedName>
        <fullName evidence="2">Uncharacterized protein</fullName>
    </submittedName>
</protein>
<proteinExistence type="predicted"/>
<name>A0A8B0ST26_KLEPN</name>
<evidence type="ECO:0000256" key="1">
    <source>
        <dbReference type="SAM" id="Phobius"/>
    </source>
</evidence>
<organism evidence="2">
    <name type="scientific">Klebsiella pneumoniae</name>
    <dbReference type="NCBI Taxonomy" id="573"/>
    <lineage>
        <taxon>Bacteria</taxon>
        <taxon>Pseudomonadati</taxon>
        <taxon>Pseudomonadota</taxon>
        <taxon>Gammaproteobacteria</taxon>
        <taxon>Enterobacterales</taxon>
        <taxon>Enterobacteriaceae</taxon>
        <taxon>Klebsiella/Raoultella group</taxon>
        <taxon>Klebsiella</taxon>
        <taxon>Klebsiella pneumoniae complex</taxon>
    </lineage>
</organism>
<sequence>MTLWKNSPLIEKVTFIAVAALFNYTSIVASLHEKHSNYLILQQINFIQDKFNQKH</sequence>
<keyword evidence="2" id="KW-0614">Plasmid</keyword>
<geneLocation type="plasmid" evidence="2">
    <name>p17-15-vir-like</name>
</geneLocation>
<keyword evidence="1" id="KW-1133">Transmembrane helix</keyword>
<accession>A0A8B0ST26</accession>